<dbReference type="GO" id="GO:0000184">
    <property type="term" value="P:nuclear-transcribed mRNA catabolic process, nonsense-mediated decay"/>
    <property type="evidence" value="ECO:0007669"/>
    <property type="project" value="UniProtKB-KW"/>
</dbReference>
<feature type="region of interest" description="Disordered" evidence="4">
    <location>
        <begin position="613"/>
        <end position="678"/>
    </location>
</feature>
<evidence type="ECO:0000256" key="3">
    <source>
        <dbReference type="ARBA" id="ARBA00029509"/>
    </source>
</evidence>
<feature type="compositionally biased region" description="Gly residues" evidence="4">
    <location>
        <begin position="837"/>
        <end position="847"/>
    </location>
</feature>
<evidence type="ECO:0000256" key="2">
    <source>
        <dbReference type="ARBA" id="ARBA00023161"/>
    </source>
</evidence>
<dbReference type="Proteomes" id="UP000612055">
    <property type="component" value="Unassembled WGS sequence"/>
</dbReference>
<feature type="region of interest" description="Disordered" evidence="4">
    <location>
        <begin position="272"/>
        <end position="298"/>
    </location>
</feature>
<feature type="compositionally biased region" description="Basic and acidic residues" evidence="4">
    <location>
        <begin position="1159"/>
        <end position="1168"/>
    </location>
</feature>
<feature type="compositionally biased region" description="Low complexity" evidence="4">
    <location>
        <begin position="1269"/>
        <end position="1286"/>
    </location>
</feature>
<gene>
    <name evidence="5" type="ORF">HYH03_005612</name>
</gene>
<dbReference type="Pfam" id="PF10220">
    <property type="entry name" value="Smg8_Smg9"/>
    <property type="match status" value="1"/>
</dbReference>
<dbReference type="PANTHER" id="PTHR13091:SF0">
    <property type="entry name" value="NONSENSE-MEDIATED MRNA DECAY FACTOR SMG8"/>
    <property type="match status" value="1"/>
</dbReference>
<feature type="region of interest" description="Disordered" evidence="4">
    <location>
        <begin position="813"/>
        <end position="848"/>
    </location>
</feature>
<feature type="region of interest" description="Disordered" evidence="4">
    <location>
        <begin position="424"/>
        <end position="456"/>
    </location>
</feature>
<feature type="region of interest" description="Disordered" evidence="4">
    <location>
        <begin position="180"/>
        <end position="213"/>
    </location>
</feature>
<keyword evidence="6" id="KW-1185">Reference proteome</keyword>
<feature type="compositionally biased region" description="Gly residues" evidence="4">
    <location>
        <begin position="755"/>
        <end position="769"/>
    </location>
</feature>
<feature type="compositionally biased region" description="Gly residues" evidence="4">
    <location>
        <begin position="879"/>
        <end position="897"/>
    </location>
</feature>
<feature type="region of interest" description="Disordered" evidence="4">
    <location>
        <begin position="879"/>
        <end position="925"/>
    </location>
</feature>
<feature type="region of interest" description="Disordered" evidence="4">
    <location>
        <begin position="1122"/>
        <end position="1171"/>
    </location>
</feature>
<feature type="compositionally biased region" description="Low complexity" evidence="4">
    <location>
        <begin position="1146"/>
        <end position="1157"/>
    </location>
</feature>
<evidence type="ECO:0000313" key="6">
    <source>
        <dbReference type="Proteomes" id="UP000612055"/>
    </source>
</evidence>
<feature type="compositionally biased region" description="Gly residues" evidence="4">
    <location>
        <begin position="904"/>
        <end position="916"/>
    </location>
</feature>
<comment type="caution">
    <text evidence="5">The sequence shown here is derived from an EMBL/GenBank/DDBJ whole genome shotgun (WGS) entry which is preliminary data.</text>
</comment>
<dbReference type="EMBL" id="JAEHOE010000019">
    <property type="protein sequence ID" value="KAG2496384.1"/>
    <property type="molecule type" value="Genomic_DNA"/>
</dbReference>
<evidence type="ECO:0000313" key="5">
    <source>
        <dbReference type="EMBL" id="KAG2496384.1"/>
    </source>
</evidence>
<proteinExistence type="inferred from homology"/>
<protein>
    <recommendedName>
        <fullName evidence="3">Nonsense-mediated mRNA decay factor SMG8</fullName>
    </recommendedName>
</protein>
<feature type="compositionally biased region" description="Gly residues" evidence="4">
    <location>
        <begin position="1245"/>
        <end position="1263"/>
    </location>
</feature>
<feature type="compositionally biased region" description="Low complexity" evidence="4">
    <location>
        <begin position="656"/>
        <end position="678"/>
    </location>
</feature>
<feature type="compositionally biased region" description="Low complexity" evidence="4">
    <location>
        <begin position="625"/>
        <end position="636"/>
    </location>
</feature>
<reference evidence="5" key="1">
    <citation type="journal article" date="2020" name="bioRxiv">
        <title>Comparative genomics of Chlamydomonas.</title>
        <authorList>
            <person name="Craig R.J."/>
            <person name="Hasan A.R."/>
            <person name="Ness R.W."/>
            <person name="Keightley P.D."/>
        </authorList>
    </citation>
    <scope>NUCLEOTIDE SEQUENCE</scope>
    <source>
        <strain evidence="5">CCAP 11/70</strain>
    </source>
</reference>
<feature type="region of interest" description="Disordered" evidence="4">
    <location>
        <begin position="1245"/>
        <end position="1287"/>
    </location>
</feature>
<evidence type="ECO:0000256" key="1">
    <source>
        <dbReference type="ARBA" id="ARBA00006443"/>
    </source>
</evidence>
<evidence type="ECO:0000256" key="4">
    <source>
        <dbReference type="SAM" id="MobiDB-lite"/>
    </source>
</evidence>
<dbReference type="OrthoDB" id="550214at2759"/>
<feature type="region of interest" description="Disordered" evidence="4">
    <location>
        <begin position="232"/>
        <end position="255"/>
    </location>
</feature>
<comment type="similarity">
    <text evidence="1">Belongs to the SMG8 family.</text>
</comment>
<name>A0A835YEZ5_9CHLO</name>
<keyword evidence="2" id="KW-0866">Nonsense-mediated mRNA decay</keyword>
<sequence>MQAVLGIAARSIDAARQLASALHGPQPWSLQRSLCDAQQASEVPAEAQLLLSNDGRTAFVLVTTHASPAALVAATAALAASAPPSTSVDPGDAASGAVLLTPLQQLQWAHESTVNALLLQLFLVSDAVLVLLPTGQGLGGAGGPGSGGGPLAGASDWMGRLRLLQGAKRAFLQALPSPALASGGAGGRRRQRGSDTGSPAAGPEAGVGTGAGAAEQRLREWCGGRPKPPLLYFVSPSDPTAPGLTSTGPATADSGRDANWYLRALFKRCRPLPGTAGPAPSSAAAERPGGRGGGNRDANAEAGLLCSLDPQTLLLEPGPLGLSPPEVQAAVLAALLEPGDDEGLGTAGMAAAVAAPPTHDGGLRRLRETLSAALTAARGGAGGASGGDSSAAVLEAAWREAAAGLSGAVSEAWREAARQPLGWVPPGVALTSGRNASSAGPGGRNRAAPAPDATPAPDSALAAAAAWLAGGGGSGLAARLGVELSNSAADAALKQYLTATPPRYPARVHAAAVAAAVAALTAAAPPGPAATAAAARLSAACGQAWRQGRQQCSALSVTGRPCTRPPHPPTEPHSCGDASVWVGATTTGSAWARLPDPFDLLAANASPYMDDGEHVGVAAPPPTAKAPATSSFSSASTPPPAAASHGGGRQRGNKQAAAAAPAAAASAPEPAADASASTAASTAPALPAHSRHLVVAMAQGPDGTVSTAALGPWVTVTRLGAAGAYNDRRGIVQPGLSGAFLAPLFLAMEAEGGGGGGSGGGMGQGGRGGRNSSRQAAAAAAAAMAAAAVGPEGDGDGDGGVVLDERSFPSLSAAVATPGRQGGGGGGGGGGRKRGQASGGDGAGGGAATEPAVVRERAAIAKVWPYPHGSAFAGANAASGGGRGGAGGPGAGGGLGMRGRRGRQGPGGGAGGGEGGLDPAAFPALPGSRGSRRAFIAYEYETLDGRRFLATPQQLAAALAAAGTPAAAPAAALAAASPAGVLAPAAGGRGSRGPRGGASAQDAAAAEAAAAAAAAAATAAAAAAAVAAASQSSAAACFLLQHDAPLFLQPPSGLLQDPMAPPAVDGAAAWDPTPRRPSALAQLRRIFIVTPPSTSGEPLLAVRPTVQFRPCDPPQRLPADAAAAALAAPPRPGPAPAAPPGGAAGGPAEPGVAAEAAEGLEREGKDTNKLVSGPGTAAAVVQVSLARPVPLPPDSLVVVALPAAYGLPAEWLGWAGGMPKGGQAGAVPGAGPAGAGAGCVEGAAGGGDAAQGSGDGAGAGSAGEGERPGPGAAAQGQPQPVPAQGPLMPLVQLDERGPYDARLVAGSALFPIPVPGPAAVAPRA</sequence>
<dbReference type="InterPro" id="IPR019354">
    <property type="entry name" value="SMG8-like"/>
</dbReference>
<feature type="compositionally biased region" description="Gly residues" evidence="4">
    <location>
        <begin position="820"/>
        <end position="830"/>
    </location>
</feature>
<feature type="compositionally biased region" description="Pro residues" evidence="4">
    <location>
        <begin position="1129"/>
        <end position="1139"/>
    </location>
</feature>
<feature type="compositionally biased region" description="Low complexity" evidence="4">
    <location>
        <begin position="272"/>
        <end position="287"/>
    </location>
</feature>
<dbReference type="PANTHER" id="PTHR13091">
    <property type="entry name" value="AMPLIFIED IN BREAST CANCER 2-RELATED"/>
    <property type="match status" value="1"/>
</dbReference>
<feature type="region of interest" description="Disordered" evidence="4">
    <location>
        <begin position="755"/>
        <end position="774"/>
    </location>
</feature>
<accession>A0A835YEZ5</accession>
<feature type="compositionally biased region" description="Low complexity" evidence="4">
    <location>
        <begin position="436"/>
        <end position="456"/>
    </location>
</feature>
<organism evidence="5 6">
    <name type="scientific">Edaphochlamys debaryana</name>
    <dbReference type="NCBI Taxonomy" id="47281"/>
    <lineage>
        <taxon>Eukaryota</taxon>
        <taxon>Viridiplantae</taxon>
        <taxon>Chlorophyta</taxon>
        <taxon>core chlorophytes</taxon>
        <taxon>Chlorophyceae</taxon>
        <taxon>CS clade</taxon>
        <taxon>Chlamydomonadales</taxon>
        <taxon>Chlamydomonadales incertae sedis</taxon>
        <taxon>Edaphochlamys</taxon>
    </lineage>
</organism>